<name>A0A2D0N4I4_FLAN2</name>
<organism evidence="4 5">
    <name type="scientific">Flavilitoribacter nigricans (strain ATCC 23147 / DSM 23189 / NBRC 102662 / NCIMB 1420 / SS-2)</name>
    <name type="common">Lewinella nigricans</name>
    <dbReference type="NCBI Taxonomy" id="1122177"/>
    <lineage>
        <taxon>Bacteria</taxon>
        <taxon>Pseudomonadati</taxon>
        <taxon>Bacteroidota</taxon>
        <taxon>Saprospiria</taxon>
        <taxon>Saprospirales</taxon>
        <taxon>Lewinellaceae</taxon>
        <taxon>Flavilitoribacter</taxon>
    </lineage>
</organism>
<dbReference type="CDD" id="cd02440">
    <property type="entry name" value="AdoMet_MTases"/>
    <property type="match status" value="1"/>
</dbReference>
<dbReference type="PANTHER" id="PTHR43397">
    <property type="entry name" value="ERGOTHIONEINE BIOSYNTHESIS PROTEIN 1"/>
    <property type="match status" value="1"/>
</dbReference>
<dbReference type="GO" id="GO:0008168">
    <property type="term" value="F:methyltransferase activity"/>
    <property type="evidence" value="ECO:0007669"/>
    <property type="project" value="UniProtKB-KW"/>
</dbReference>
<dbReference type="SUPFAM" id="SSF53335">
    <property type="entry name" value="S-adenosyl-L-methionine-dependent methyltransferases"/>
    <property type="match status" value="1"/>
</dbReference>
<evidence type="ECO:0000256" key="1">
    <source>
        <dbReference type="ARBA" id="ARBA00022603"/>
    </source>
</evidence>
<keyword evidence="2 4" id="KW-0808">Transferase</keyword>
<evidence type="ECO:0000256" key="2">
    <source>
        <dbReference type="ARBA" id="ARBA00022679"/>
    </source>
</evidence>
<comment type="caution">
    <text evidence="4">The sequence shown here is derived from an EMBL/GenBank/DDBJ whole genome shotgun (WGS) entry which is preliminary data.</text>
</comment>
<dbReference type="InterPro" id="IPR035094">
    <property type="entry name" value="EgtD"/>
</dbReference>
<dbReference type="InterPro" id="IPR051128">
    <property type="entry name" value="EgtD_Methyltrsf_superfamily"/>
</dbReference>
<evidence type="ECO:0000259" key="3">
    <source>
        <dbReference type="Pfam" id="PF10017"/>
    </source>
</evidence>
<dbReference type="AlphaFoldDB" id="A0A2D0N4I4"/>
<dbReference type="OrthoDB" id="5289726at2"/>
<dbReference type="NCBIfam" id="TIGR03438">
    <property type="entry name" value="egtD_ergothio"/>
    <property type="match status" value="1"/>
</dbReference>
<dbReference type="InterPro" id="IPR019257">
    <property type="entry name" value="MeTrfase_dom"/>
</dbReference>
<keyword evidence="5" id="KW-1185">Reference proteome</keyword>
<evidence type="ECO:0000313" key="5">
    <source>
        <dbReference type="Proteomes" id="UP000223913"/>
    </source>
</evidence>
<feature type="domain" description="Histidine-specific methyltransferase SAM-dependent" evidence="3">
    <location>
        <begin position="16"/>
        <end position="322"/>
    </location>
</feature>
<dbReference type="PANTHER" id="PTHR43397:SF1">
    <property type="entry name" value="ERGOTHIONEINE BIOSYNTHESIS PROTEIN 1"/>
    <property type="match status" value="1"/>
</dbReference>
<reference evidence="4 5" key="1">
    <citation type="submission" date="2017-10" db="EMBL/GenBank/DDBJ databases">
        <title>The draft genome sequence of Lewinella nigricans NBRC 102662.</title>
        <authorList>
            <person name="Wang K."/>
        </authorList>
    </citation>
    <scope>NUCLEOTIDE SEQUENCE [LARGE SCALE GENOMIC DNA]</scope>
    <source>
        <strain evidence="4 5">NBRC 102662</strain>
    </source>
</reference>
<protein>
    <submittedName>
        <fullName evidence="4">L-histidine N(Alpha)-methyltransferase</fullName>
    </submittedName>
</protein>
<sequence length="324" mass="37252">MSFISTSDLVKFDQNFATDVEAGLSLDPKKLSSKYFYDKKGDELFQAIMRMPEYYLTDCEYSILNRQKADILEAIGPSGFELIELGAGDGYKTKVLLEHFLSREVPFVYRPVDISQNVLEVLRNDLKNRWPDLAVRPLKGDYFAMLERLQSEQGQRKVVLFLGANIGNYTRQEALRFLENLHKQLDPGDQLLIGFDLKKDPSVILNAYNDPAGITAAFNLNLLTRINRELGGHFDLEEFSHWETYQPITGEAKSYLISRKEQEVEIEAIGKTFHFGAWEAIDVELSLKYSPFEIEALARAAGFQVVEHFYDDRSYFLDSLWEVK</sequence>
<dbReference type="Pfam" id="PF10017">
    <property type="entry name" value="Methyltransf_33"/>
    <property type="match status" value="1"/>
</dbReference>
<evidence type="ECO:0000313" key="4">
    <source>
        <dbReference type="EMBL" id="PHN03296.1"/>
    </source>
</evidence>
<dbReference type="Gene3D" id="3.40.50.150">
    <property type="entry name" value="Vaccinia Virus protein VP39"/>
    <property type="match status" value="1"/>
</dbReference>
<keyword evidence="1 4" id="KW-0489">Methyltransferase</keyword>
<accession>A0A2D0N4I4</accession>
<dbReference type="RefSeq" id="WP_099153425.1">
    <property type="nucleotide sequence ID" value="NZ_PDUD01000033.1"/>
</dbReference>
<dbReference type="InterPro" id="IPR029063">
    <property type="entry name" value="SAM-dependent_MTases_sf"/>
</dbReference>
<dbReference type="GO" id="GO:0032259">
    <property type="term" value="P:methylation"/>
    <property type="evidence" value="ECO:0007669"/>
    <property type="project" value="UniProtKB-KW"/>
</dbReference>
<dbReference type="PIRSF" id="PIRSF018005">
    <property type="entry name" value="UCP018005"/>
    <property type="match status" value="1"/>
</dbReference>
<gene>
    <name evidence="4" type="primary">egtD</name>
    <name evidence="4" type="ORF">CRP01_28295</name>
</gene>
<dbReference type="EMBL" id="PDUD01000033">
    <property type="protein sequence ID" value="PHN03296.1"/>
    <property type="molecule type" value="Genomic_DNA"/>
</dbReference>
<dbReference type="InterPro" id="IPR017804">
    <property type="entry name" value="MeTrfase_EgtD-like"/>
</dbReference>
<proteinExistence type="predicted"/>
<dbReference type="Proteomes" id="UP000223913">
    <property type="component" value="Unassembled WGS sequence"/>
</dbReference>